<dbReference type="InterPro" id="IPR005181">
    <property type="entry name" value="SASA"/>
</dbReference>
<sequence>MEDVVGKSGEEGTEIAAVAAAAAISVKDIFILSGQSNMAGRGGVTPHKKWNHIVPPECEPHPSILRLTAGLRWEEAREPLHADIDVHKTCGVGPAMPFARAVLRHGGGRVVGLVPCAVGGTAIAEWERGGRLYGEMVRRVKAAAEHGGGRVRAMLWYQGESDAVSEHAAEAYGGNLEKLFRDVRSDLGLPDLPIIQVALASGEKPWIDIVREAQLKTKIHNVVCVDALGLELKEDHLHLTTKAQVQLGHMLAHAYIEHFAS</sequence>
<evidence type="ECO:0000313" key="3">
    <source>
        <dbReference type="EMBL" id="KAG9440342.1"/>
    </source>
</evidence>
<dbReference type="PANTHER" id="PTHR31988">
    <property type="entry name" value="ESTERASE, PUTATIVE (DUF303)-RELATED"/>
    <property type="match status" value="1"/>
</dbReference>
<feature type="domain" description="Sialate O-acetylesterase" evidence="2">
    <location>
        <begin position="27"/>
        <end position="256"/>
    </location>
</feature>
<accession>A0AAV7DXV0</accession>
<dbReference type="PANTHER" id="PTHR31988:SF19">
    <property type="entry name" value="9-O-ACETYL-N-ACETYLNEURAMINIC ACID DEACETYLASE-RELATED"/>
    <property type="match status" value="1"/>
</dbReference>
<dbReference type="EMBL" id="JAINDJ010000008">
    <property type="protein sequence ID" value="KAG9440342.1"/>
    <property type="molecule type" value="Genomic_DNA"/>
</dbReference>
<dbReference type="InterPro" id="IPR036514">
    <property type="entry name" value="SGNH_hydro_sf"/>
</dbReference>
<dbReference type="SUPFAM" id="SSF52266">
    <property type="entry name" value="SGNH hydrolase"/>
    <property type="match status" value="1"/>
</dbReference>
<keyword evidence="4" id="KW-1185">Reference proteome</keyword>
<dbReference type="Gene3D" id="3.40.50.1110">
    <property type="entry name" value="SGNH hydrolase"/>
    <property type="match status" value="1"/>
</dbReference>
<dbReference type="GO" id="GO:0016787">
    <property type="term" value="F:hydrolase activity"/>
    <property type="evidence" value="ECO:0007669"/>
    <property type="project" value="UniProtKB-KW"/>
</dbReference>
<evidence type="ECO:0000256" key="1">
    <source>
        <dbReference type="ARBA" id="ARBA00022801"/>
    </source>
</evidence>
<evidence type="ECO:0000313" key="4">
    <source>
        <dbReference type="Proteomes" id="UP000825729"/>
    </source>
</evidence>
<protein>
    <recommendedName>
        <fullName evidence="2">Sialate O-acetylesterase domain-containing protein</fullName>
    </recommendedName>
</protein>
<dbReference type="AlphaFoldDB" id="A0AAV7DXV0"/>
<evidence type="ECO:0000259" key="2">
    <source>
        <dbReference type="Pfam" id="PF03629"/>
    </source>
</evidence>
<organism evidence="3 4">
    <name type="scientific">Aristolochia fimbriata</name>
    <name type="common">White veined hardy Dutchman's pipe vine</name>
    <dbReference type="NCBI Taxonomy" id="158543"/>
    <lineage>
        <taxon>Eukaryota</taxon>
        <taxon>Viridiplantae</taxon>
        <taxon>Streptophyta</taxon>
        <taxon>Embryophyta</taxon>
        <taxon>Tracheophyta</taxon>
        <taxon>Spermatophyta</taxon>
        <taxon>Magnoliopsida</taxon>
        <taxon>Magnoliidae</taxon>
        <taxon>Piperales</taxon>
        <taxon>Aristolochiaceae</taxon>
        <taxon>Aristolochia</taxon>
    </lineage>
</organism>
<gene>
    <name evidence="3" type="ORF">H6P81_020507</name>
</gene>
<keyword evidence="1" id="KW-0378">Hydrolase</keyword>
<proteinExistence type="predicted"/>
<comment type="caution">
    <text evidence="3">The sequence shown here is derived from an EMBL/GenBank/DDBJ whole genome shotgun (WGS) entry which is preliminary data.</text>
</comment>
<dbReference type="Pfam" id="PF03629">
    <property type="entry name" value="SASA"/>
    <property type="match status" value="1"/>
</dbReference>
<reference evidence="3 4" key="1">
    <citation type="submission" date="2021-07" db="EMBL/GenBank/DDBJ databases">
        <title>The Aristolochia fimbriata genome: insights into angiosperm evolution, floral development and chemical biosynthesis.</title>
        <authorList>
            <person name="Jiao Y."/>
        </authorList>
    </citation>
    <scope>NUCLEOTIDE SEQUENCE [LARGE SCALE GENOMIC DNA]</scope>
    <source>
        <strain evidence="3">IBCAS-2021</strain>
        <tissue evidence="3">Leaf</tissue>
    </source>
</reference>
<dbReference type="Proteomes" id="UP000825729">
    <property type="component" value="Unassembled WGS sequence"/>
</dbReference>
<name>A0AAV7DXV0_ARIFI</name>
<dbReference type="InterPro" id="IPR052940">
    <property type="entry name" value="Carb_Esterase_6"/>
</dbReference>